<accession>A0A6L2PHT8</accession>
<evidence type="ECO:0000256" key="6">
    <source>
        <dbReference type="ARBA" id="ARBA00022741"/>
    </source>
</evidence>
<gene>
    <name evidence="15" type="ORF">Cfor_04265</name>
</gene>
<evidence type="ECO:0000256" key="10">
    <source>
        <dbReference type="ARBA" id="ARBA00047899"/>
    </source>
</evidence>
<dbReference type="OrthoDB" id="162894at2759"/>
<evidence type="ECO:0000256" key="11">
    <source>
        <dbReference type="ARBA" id="ARBA00048679"/>
    </source>
</evidence>
<comment type="catalytic activity">
    <reaction evidence="11">
        <text>L-seryl-[protein] + ATP = O-phospho-L-seryl-[protein] + ADP + H(+)</text>
        <dbReference type="Rhea" id="RHEA:17989"/>
        <dbReference type="Rhea" id="RHEA-COMP:9863"/>
        <dbReference type="Rhea" id="RHEA-COMP:11604"/>
        <dbReference type="ChEBI" id="CHEBI:15378"/>
        <dbReference type="ChEBI" id="CHEBI:29999"/>
        <dbReference type="ChEBI" id="CHEBI:30616"/>
        <dbReference type="ChEBI" id="CHEBI:83421"/>
        <dbReference type="ChEBI" id="CHEBI:456216"/>
        <dbReference type="EC" id="2.7.11.1"/>
    </reaction>
</comment>
<dbReference type="PANTHER" id="PTHR24356:SF1">
    <property type="entry name" value="SERINE_THREONINE-PROTEIN KINASE GREATWALL"/>
    <property type="match status" value="1"/>
</dbReference>
<evidence type="ECO:0000256" key="12">
    <source>
        <dbReference type="SAM" id="MobiDB-lite"/>
    </source>
</evidence>
<feature type="region of interest" description="Disordered" evidence="12">
    <location>
        <begin position="49"/>
        <end position="76"/>
    </location>
</feature>
<sequence length="358" mass="39379">MCACVTGVSAQDSSNHLSGTGPFLSADNTDAFDSYYTCSSYPIIDNTPLTRRTSPRSVKTFSSSRRSRQTTLPVSLSMSTSPNTYFKYPSDLQGTKRKLSPERVVLADITNSTPKRCAVSISNRSTGVTKEFTRMGAINKREVKGVLKCEGSAAQCTPVTSVPVVKTTRFHLPHSLEGDSSVQTSSPVTGAPLTSNHTPYRTPKSVRRGMPSSDHRILGTPDYLAPELLLRQEHGAAVDWWALGVCLFEFMAGIPPFNDGTAQDVFNNILNRDIPWPQEDEQFSEPARSAVDTLLTLDPSLRPTAPKVKQMALFSAVDWDHLLSMTAPFVPQPDDSMDTVYFQARNILQHLNISNFEL</sequence>
<dbReference type="Pfam" id="PF00069">
    <property type="entry name" value="Pkinase"/>
    <property type="match status" value="1"/>
</dbReference>
<keyword evidence="8" id="KW-0067">ATP-binding</keyword>
<dbReference type="AlphaFoldDB" id="A0A6L2PHT8"/>
<dbReference type="PANTHER" id="PTHR24356">
    <property type="entry name" value="SERINE/THREONINE-PROTEIN KINASE"/>
    <property type="match status" value="1"/>
</dbReference>
<dbReference type="GO" id="GO:0035556">
    <property type="term" value="P:intracellular signal transduction"/>
    <property type="evidence" value="ECO:0007669"/>
    <property type="project" value="TreeGrafter"/>
</dbReference>
<dbReference type="InterPro" id="IPR000961">
    <property type="entry name" value="AGC-kinase_C"/>
</dbReference>
<dbReference type="SUPFAM" id="SSF56112">
    <property type="entry name" value="Protein kinase-like (PK-like)"/>
    <property type="match status" value="1"/>
</dbReference>
<keyword evidence="5" id="KW-0808">Transferase</keyword>
<dbReference type="SMART" id="SM00220">
    <property type="entry name" value="S_TKc"/>
    <property type="match status" value="1"/>
</dbReference>
<evidence type="ECO:0000313" key="16">
    <source>
        <dbReference type="Proteomes" id="UP000502823"/>
    </source>
</evidence>
<organism evidence="15 16">
    <name type="scientific">Coptotermes formosanus</name>
    <name type="common">Formosan subterranean termite</name>
    <dbReference type="NCBI Taxonomy" id="36987"/>
    <lineage>
        <taxon>Eukaryota</taxon>
        <taxon>Metazoa</taxon>
        <taxon>Ecdysozoa</taxon>
        <taxon>Arthropoda</taxon>
        <taxon>Hexapoda</taxon>
        <taxon>Insecta</taxon>
        <taxon>Pterygota</taxon>
        <taxon>Neoptera</taxon>
        <taxon>Polyneoptera</taxon>
        <taxon>Dictyoptera</taxon>
        <taxon>Blattodea</taxon>
        <taxon>Blattoidea</taxon>
        <taxon>Termitoidae</taxon>
        <taxon>Rhinotermitidae</taxon>
        <taxon>Coptotermes</taxon>
    </lineage>
</organism>
<dbReference type="InParanoid" id="A0A6L2PHT8"/>
<proteinExistence type="inferred from homology"/>
<feature type="region of interest" description="Disordered" evidence="12">
    <location>
        <begin position="175"/>
        <end position="213"/>
    </location>
</feature>
<reference evidence="16" key="1">
    <citation type="submission" date="2020-01" db="EMBL/GenBank/DDBJ databases">
        <title>Draft genome sequence of the Termite Coptotermes fromosanus.</title>
        <authorList>
            <person name="Itakura S."/>
            <person name="Yosikawa Y."/>
            <person name="Umezawa K."/>
        </authorList>
    </citation>
    <scope>NUCLEOTIDE SEQUENCE [LARGE SCALE GENOMIC DNA]</scope>
</reference>
<evidence type="ECO:0000256" key="8">
    <source>
        <dbReference type="ARBA" id="ARBA00022840"/>
    </source>
</evidence>
<dbReference type="GO" id="GO:0005524">
    <property type="term" value="F:ATP binding"/>
    <property type="evidence" value="ECO:0007669"/>
    <property type="project" value="UniProtKB-KW"/>
</dbReference>
<dbReference type="GO" id="GO:0004674">
    <property type="term" value="F:protein serine/threonine kinase activity"/>
    <property type="evidence" value="ECO:0007669"/>
    <property type="project" value="UniProtKB-KW"/>
</dbReference>
<evidence type="ECO:0000256" key="3">
    <source>
        <dbReference type="ARBA" id="ARBA00022148"/>
    </source>
</evidence>
<name>A0A6L2PHT8_COPFO</name>
<dbReference type="InterPro" id="IPR050236">
    <property type="entry name" value="Ser_Thr_kinase_AGC"/>
</dbReference>
<dbReference type="InterPro" id="IPR011009">
    <property type="entry name" value="Kinase-like_dom_sf"/>
</dbReference>
<dbReference type="InterPro" id="IPR000719">
    <property type="entry name" value="Prot_kinase_dom"/>
</dbReference>
<evidence type="ECO:0000256" key="5">
    <source>
        <dbReference type="ARBA" id="ARBA00022679"/>
    </source>
</evidence>
<evidence type="ECO:0000256" key="7">
    <source>
        <dbReference type="ARBA" id="ARBA00022777"/>
    </source>
</evidence>
<dbReference type="EMBL" id="BLKM01000347">
    <property type="protein sequence ID" value="GFG31986.1"/>
    <property type="molecule type" value="Genomic_DNA"/>
</dbReference>
<dbReference type="Proteomes" id="UP000502823">
    <property type="component" value="Unassembled WGS sequence"/>
</dbReference>
<feature type="domain" description="Protein kinase" evidence="13">
    <location>
        <begin position="1"/>
        <end position="314"/>
    </location>
</feature>
<dbReference type="FunFam" id="1.10.510.10:FF:000278">
    <property type="entry name" value="serine/threonine-protein kinase greatwall isoform X1"/>
    <property type="match status" value="1"/>
</dbReference>
<dbReference type="EC" id="2.7.11.1" evidence="2"/>
<keyword evidence="4" id="KW-0723">Serine/threonine-protein kinase</keyword>
<evidence type="ECO:0000259" key="13">
    <source>
        <dbReference type="PROSITE" id="PS50011"/>
    </source>
</evidence>
<evidence type="ECO:0000256" key="9">
    <source>
        <dbReference type="ARBA" id="ARBA00033099"/>
    </source>
</evidence>
<keyword evidence="6" id="KW-0547">Nucleotide-binding</keyword>
<evidence type="ECO:0000259" key="14">
    <source>
        <dbReference type="PROSITE" id="PS51285"/>
    </source>
</evidence>
<dbReference type="GO" id="GO:0005634">
    <property type="term" value="C:nucleus"/>
    <property type="evidence" value="ECO:0007669"/>
    <property type="project" value="TreeGrafter"/>
</dbReference>
<evidence type="ECO:0000256" key="2">
    <source>
        <dbReference type="ARBA" id="ARBA00012513"/>
    </source>
</evidence>
<keyword evidence="16" id="KW-1185">Reference proteome</keyword>
<dbReference type="Gene3D" id="1.10.510.10">
    <property type="entry name" value="Transferase(Phosphotransferase) domain 1"/>
    <property type="match status" value="1"/>
</dbReference>
<evidence type="ECO:0000256" key="4">
    <source>
        <dbReference type="ARBA" id="ARBA00022527"/>
    </source>
</evidence>
<protein>
    <recommendedName>
        <fullName evidence="3">Serine/threonine-protein kinase greatwall</fullName>
        <ecNumber evidence="2">2.7.11.1</ecNumber>
    </recommendedName>
    <alternativeName>
        <fullName evidence="9">Microtubule-associated serine/threonine-protein kinase-like</fullName>
    </alternativeName>
</protein>
<evidence type="ECO:0000256" key="1">
    <source>
        <dbReference type="ARBA" id="ARBA00009903"/>
    </source>
</evidence>
<dbReference type="PROSITE" id="PS50011">
    <property type="entry name" value="PROTEIN_KINASE_DOM"/>
    <property type="match status" value="1"/>
</dbReference>
<dbReference type="Gene3D" id="3.30.200.20">
    <property type="entry name" value="Phosphorylase Kinase, domain 1"/>
    <property type="match status" value="1"/>
</dbReference>
<feature type="domain" description="AGC-kinase C-terminal" evidence="14">
    <location>
        <begin position="315"/>
        <end position="358"/>
    </location>
</feature>
<comment type="similarity">
    <text evidence="1">Belongs to the protein kinase superfamily. AGC Ser/Thr protein kinase family.</text>
</comment>
<comment type="catalytic activity">
    <reaction evidence="10">
        <text>L-threonyl-[protein] + ATP = O-phospho-L-threonyl-[protein] + ADP + H(+)</text>
        <dbReference type="Rhea" id="RHEA:46608"/>
        <dbReference type="Rhea" id="RHEA-COMP:11060"/>
        <dbReference type="Rhea" id="RHEA-COMP:11605"/>
        <dbReference type="ChEBI" id="CHEBI:15378"/>
        <dbReference type="ChEBI" id="CHEBI:30013"/>
        <dbReference type="ChEBI" id="CHEBI:30616"/>
        <dbReference type="ChEBI" id="CHEBI:61977"/>
        <dbReference type="ChEBI" id="CHEBI:456216"/>
        <dbReference type="EC" id="2.7.11.1"/>
    </reaction>
</comment>
<evidence type="ECO:0000313" key="15">
    <source>
        <dbReference type="EMBL" id="GFG31986.1"/>
    </source>
</evidence>
<comment type="caution">
    <text evidence="15">The sequence shown here is derived from an EMBL/GenBank/DDBJ whole genome shotgun (WGS) entry which is preliminary data.</text>
</comment>
<feature type="compositionally biased region" description="Polar residues" evidence="12">
    <location>
        <begin position="49"/>
        <end position="61"/>
    </location>
</feature>
<keyword evidence="7" id="KW-0418">Kinase</keyword>
<feature type="compositionally biased region" description="Polar residues" evidence="12">
    <location>
        <begin position="178"/>
        <end position="199"/>
    </location>
</feature>
<dbReference type="PROSITE" id="PS51285">
    <property type="entry name" value="AGC_KINASE_CTER"/>
    <property type="match status" value="1"/>
</dbReference>